<organism evidence="1">
    <name type="scientific">uncultured Caudovirales phage</name>
    <dbReference type="NCBI Taxonomy" id="2100421"/>
    <lineage>
        <taxon>Viruses</taxon>
        <taxon>Duplodnaviria</taxon>
        <taxon>Heunggongvirae</taxon>
        <taxon>Uroviricota</taxon>
        <taxon>Caudoviricetes</taxon>
        <taxon>Peduoviridae</taxon>
        <taxon>Maltschvirus</taxon>
        <taxon>Maltschvirus maltsch</taxon>
    </lineage>
</organism>
<evidence type="ECO:0000313" key="1">
    <source>
        <dbReference type="EMBL" id="CAB4198131.1"/>
    </source>
</evidence>
<reference evidence="1" key="1">
    <citation type="submission" date="2020-05" db="EMBL/GenBank/DDBJ databases">
        <authorList>
            <person name="Chiriac C."/>
            <person name="Salcher M."/>
            <person name="Ghai R."/>
            <person name="Kavagutti S V."/>
        </authorList>
    </citation>
    <scope>NUCLEOTIDE SEQUENCE</scope>
</reference>
<dbReference type="EMBL" id="LR797257">
    <property type="protein sequence ID" value="CAB4198131.1"/>
    <property type="molecule type" value="Genomic_DNA"/>
</dbReference>
<accession>A0A6J5RWZ8</accession>
<proteinExistence type="predicted"/>
<sequence>MSKPKEMFSGLFEKYNDSTQLNSTQLNSMTIVDIRSRKGGLIMDNLILKNSEILKIPQNLRHGQYVAFLANLEFNNIEFMNIFDLGKTK</sequence>
<name>A0A6J5RWZ8_9CAUD</name>
<gene>
    <name evidence="1" type="ORF">UFOVP1311_54</name>
</gene>
<protein>
    <submittedName>
        <fullName evidence="1">Uncharacterized protein</fullName>
    </submittedName>
</protein>